<dbReference type="EMBL" id="BAAAEJ010000008">
    <property type="protein sequence ID" value="GAA0395895.1"/>
    <property type="molecule type" value="Genomic_DNA"/>
</dbReference>
<proteinExistence type="predicted"/>
<protein>
    <submittedName>
        <fullName evidence="7">CidA/LrgA family protein</fullName>
    </submittedName>
</protein>
<evidence type="ECO:0000313" key="8">
    <source>
        <dbReference type="Proteomes" id="UP001500791"/>
    </source>
</evidence>
<dbReference type="InterPro" id="IPR005538">
    <property type="entry name" value="LrgA/CidA"/>
</dbReference>
<organism evidence="7 8">
    <name type="scientific">Brevundimonas terrae</name>
    <dbReference type="NCBI Taxonomy" id="363631"/>
    <lineage>
        <taxon>Bacteria</taxon>
        <taxon>Pseudomonadati</taxon>
        <taxon>Pseudomonadota</taxon>
        <taxon>Alphaproteobacteria</taxon>
        <taxon>Caulobacterales</taxon>
        <taxon>Caulobacteraceae</taxon>
        <taxon>Brevundimonas</taxon>
    </lineage>
</organism>
<evidence type="ECO:0000313" key="7">
    <source>
        <dbReference type="EMBL" id="GAA0395895.1"/>
    </source>
</evidence>
<evidence type="ECO:0000256" key="5">
    <source>
        <dbReference type="ARBA" id="ARBA00023136"/>
    </source>
</evidence>
<dbReference type="PANTHER" id="PTHR33931">
    <property type="entry name" value="HOLIN-LIKE PROTEIN CIDA-RELATED"/>
    <property type="match status" value="1"/>
</dbReference>
<dbReference type="Proteomes" id="UP001500791">
    <property type="component" value="Unassembled WGS sequence"/>
</dbReference>
<feature type="transmembrane region" description="Helical" evidence="6">
    <location>
        <begin position="85"/>
        <end position="109"/>
    </location>
</feature>
<evidence type="ECO:0000256" key="1">
    <source>
        <dbReference type="ARBA" id="ARBA00004651"/>
    </source>
</evidence>
<feature type="transmembrane region" description="Helical" evidence="6">
    <location>
        <begin position="24"/>
        <end position="43"/>
    </location>
</feature>
<evidence type="ECO:0000256" key="6">
    <source>
        <dbReference type="SAM" id="Phobius"/>
    </source>
</evidence>
<keyword evidence="2" id="KW-1003">Cell membrane</keyword>
<name>A0ABP3IBH2_9CAUL</name>
<dbReference type="PANTHER" id="PTHR33931:SF2">
    <property type="entry name" value="HOLIN-LIKE PROTEIN CIDA"/>
    <property type="match status" value="1"/>
</dbReference>
<gene>
    <name evidence="7" type="ORF">GCM10009093_23080</name>
</gene>
<keyword evidence="5 6" id="KW-0472">Membrane</keyword>
<keyword evidence="8" id="KW-1185">Reference proteome</keyword>
<comment type="caution">
    <text evidence="7">The sequence shown here is derived from an EMBL/GenBank/DDBJ whole genome shotgun (WGS) entry which is preliminary data.</text>
</comment>
<dbReference type="RefSeq" id="WP_167177998.1">
    <property type="nucleotide sequence ID" value="NZ_BAAAEJ010000008.1"/>
</dbReference>
<sequence length="121" mass="13006">MLGAIALLLVCQLAGEAVHRFVGVPVPGSVIGMALLLVWLALVRRERPSLEKVTAWLTAHLAIMFVPAAVGLMNEGPVLARHGVAIIVATAISTLLTLVVTALVFQWAIKRMDHDDREHDA</sequence>
<evidence type="ECO:0000256" key="4">
    <source>
        <dbReference type="ARBA" id="ARBA00022989"/>
    </source>
</evidence>
<dbReference type="NCBIfam" id="TIGR02595">
    <property type="entry name" value="PEP_CTERM"/>
    <property type="match status" value="1"/>
</dbReference>
<dbReference type="Pfam" id="PF03788">
    <property type="entry name" value="LrgA"/>
    <property type="match status" value="1"/>
</dbReference>
<comment type="subcellular location">
    <subcellularLocation>
        <location evidence="1">Cell membrane</location>
        <topology evidence="1">Multi-pass membrane protein</topology>
    </subcellularLocation>
</comment>
<dbReference type="InterPro" id="IPR013424">
    <property type="entry name" value="Ice-binding_C"/>
</dbReference>
<feature type="transmembrane region" description="Helical" evidence="6">
    <location>
        <begin position="55"/>
        <end position="73"/>
    </location>
</feature>
<reference evidence="8" key="1">
    <citation type="journal article" date="2019" name="Int. J. Syst. Evol. Microbiol.">
        <title>The Global Catalogue of Microorganisms (GCM) 10K type strain sequencing project: providing services to taxonomists for standard genome sequencing and annotation.</title>
        <authorList>
            <consortium name="The Broad Institute Genomics Platform"/>
            <consortium name="The Broad Institute Genome Sequencing Center for Infectious Disease"/>
            <person name="Wu L."/>
            <person name="Ma J."/>
        </authorList>
    </citation>
    <scope>NUCLEOTIDE SEQUENCE [LARGE SCALE GENOMIC DNA]</scope>
    <source>
        <strain evidence="8">JCM 13476</strain>
    </source>
</reference>
<keyword evidence="4 6" id="KW-1133">Transmembrane helix</keyword>
<evidence type="ECO:0000256" key="2">
    <source>
        <dbReference type="ARBA" id="ARBA00022475"/>
    </source>
</evidence>
<evidence type="ECO:0000256" key="3">
    <source>
        <dbReference type="ARBA" id="ARBA00022692"/>
    </source>
</evidence>
<keyword evidence="3 6" id="KW-0812">Transmembrane</keyword>
<accession>A0ABP3IBH2</accession>